<dbReference type="EMBL" id="UINC01073153">
    <property type="protein sequence ID" value="SVC09319.1"/>
    <property type="molecule type" value="Genomic_DNA"/>
</dbReference>
<protein>
    <submittedName>
        <fullName evidence="1">Uncharacterized protein</fullName>
    </submittedName>
</protein>
<dbReference type="AlphaFoldDB" id="A0A382JCE1"/>
<reference evidence="1" key="1">
    <citation type="submission" date="2018-05" db="EMBL/GenBank/DDBJ databases">
        <authorList>
            <person name="Lanie J.A."/>
            <person name="Ng W.-L."/>
            <person name="Kazmierczak K.M."/>
            <person name="Andrzejewski T.M."/>
            <person name="Davidsen T.M."/>
            <person name="Wayne K.J."/>
            <person name="Tettelin H."/>
            <person name="Glass J.I."/>
            <person name="Rusch D."/>
            <person name="Podicherti R."/>
            <person name="Tsui H.-C.T."/>
            <person name="Winkler M.E."/>
        </authorList>
    </citation>
    <scope>NUCLEOTIDE SEQUENCE</scope>
</reference>
<organism evidence="1">
    <name type="scientific">marine metagenome</name>
    <dbReference type="NCBI Taxonomy" id="408172"/>
    <lineage>
        <taxon>unclassified sequences</taxon>
        <taxon>metagenomes</taxon>
        <taxon>ecological metagenomes</taxon>
    </lineage>
</organism>
<evidence type="ECO:0000313" key="1">
    <source>
        <dbReference type="EMBL" id="SVC09319.1"/>
    </source>
</evidence>
<accession>A0A382JCE1</accession>
<gene>
    <name evidence="1" type="ORF">METZ01_LOCUS262173</name>
</gene>
<name>A0A382JCE1_9ZZZZ</name>
<proteinExistence type="predicted"/>
<sequence>MKGSADFDTSVDSQFLAFDRLPILLDSKNILA</sequence>